<organism evidence="1 2">
    <name type="scientific">Liparis tanakae</name>
    <name type="common">Tanaka's snailfish</name>
    <dbReference type="NCBI Taxonomy" id="230148"/>
    <lineage>
        <taxon>Eukaryota</taxon>
        <taxon>Metazoa</taxon>
        <taxon>Chordata</taxon>
        <taxon>Craniata</taxon>
        <taxon>Vertebrata</taxon>
        <taxon>Euteleostomi</taxon>
        <taxon>Actinopterygii</taxon>
        <taxon>Neopterygii</taxon>
        <taxon>Teleostei</taxon>
        <taxon>Neoteleostei</taxon>
        <taxon>Acanthomorphata</taxon>
        <taxon>Eupercaria</taxon>
        <taxon>Perciformes</taxon>
        <taxon>Cottioidei</taxon>
        <taxon>Cottales</taxon>
        <taxon>Liparidae</taxon>
        <taxon>Liparis</taxon>
    </lineage>
</organism>
<comment type="caution">
    <text evidence="1">The sequence shown here is derived from an EMBL/GenBank/DDBJ whole genome shotgun (WGS) entry which is preliminary data.</text>
</comment>
<protein>
    <submittedName>
        <fullName evidence="1">Uncharacterized protein</fullName>
    </submittedName>
</protein>
<reference evidence="1 2" key="1">
    <citation type="submission" date="2019-03" db="EMBL/GenBank/DDBJ databases">
        <title>First draft genome of Liparis tanakae, snailfish: a comprehensive survey of snailfish specific genes.</title>
        <authorList>
            <person name="Kim W."/>
            <person name="Song I."/>
            <person name="Jeong J.-H."/>
            <person name="Kim D."/>
            <person name="Kim S."/>
            <person name="Ryu S."/>
            <person name="Song J.Y."/>
            <person name="Lee S.K."/>
        </authorList>
    </citation>
    <scope>NUCLEOTIDE SEQUENCE [LARGE SCALE GENOMIC DNA]</scope>
    <source>
        <tissue evidence="1">Muscle</tissue>
    </source>
</reference>
<sequence length="68" mass="7778">MEDATRRAQGQERKKLVLLLPGLGLIQTLICDDHDLLEDVTNVLLRLTHVVMFPYVVRISHILVRQSS</sequence>
<dbReference type="EMBL" id="SRLO01000280">
    <property type="protein sequence ID" value="TNN63088.1"/>
    <property type="molecule type" value="Genomic_DNA"/>
</dbReference>
<dbReference type="Proteomes" id="UP000314294">
    <property type="component" value="Unassembled WGS sequence"/>
</dbReference>
<gene>
    <name evidence="1" type="ORF">EYF80_026704</name>
</gene>
<evidence type="ECO:0000313" key="1">
    <source>
        <dbReference type="EMBL" id="TNN63088.1"/>
    </source>
</evidence>
<accession>A0A4Z2HB37</accession>
<proteinExistence type="predicted"/>
<evidence type="ECO:0000313" key="2">
    <source>
        <dbReference type="Proteomes" id="UP000314294"/>
    </source>
</evidence>
<name>A0A4Z2HB37_9TELE</name>
<keyword evidence="2" id="KW-1185">Reference proteome</keyword>
<dbReference type="AlphaFoldDB" id="A0A4Z2HB37"/>